<dbReference type="RefSeq" id="XP_073923068.1">
    <property type="nucleotide sequence ID" value="XM_074066967.1"/>
</dbReference>
<accession>A0AC58M0Z7</accession>
<evidence type="ECO:0000313" key="2">
    <source>
        <dbReference type="RefSeq" id="XP_073923068.1"/>
    </source>
</evidence>
<reference evidence="2" key="1">
    <citation type="submission" date="2025-08" db="UniProtKB">
        <authorList>
            <consortium name="RefSeq"/>
        </authorList>
    </citation>
    <scope>IDENTIFICATION</scope>
</reference>
<name>A0AC58M0Z7_CASCN</name>
<dbReference type="Proteomes" id="UP001732720">
    <property type="component" value="Chromosome 3"/>
</dbReference>
<protein>
    <submittedName>
        <fullName evidence="2">Melanoma inhibitory activity protein 2-like</fullName>
    </submittedName>
</protein>
<keyword evidence="1" id="KW-1185">Reference proteome</keyword>
<proteinExistence type="predicted"/>
<sequence>MDGPQAVPPMHLGLVLQEFGRVMTTDPAEPSFQSVRSRLYAQRETQLALKLSTLIEEKCELLDKLSLVEKQRDAACGQLDISKCKLEEVLLLEMELLEEKCKHYTQVELNVEMSKTTQCLEDELKPLTPKVAAAKTTLSTLRVSEANLKDSTAQARSENIQLEESCKQLLQEAAVWKEQVSHLNKHKVTLEEPATSAARILKDKDDHLRWLTEGIRKLKVWAFVLEEHGTHDGDLDTATNPGPENPAHLDTQTKGALQHLMFAVTLNASLKSLVRERDQVYTELREVERASKDLTERIKNVQSEQVILQSQHALFEIEKEKLRHTATIIPEVFEEGLKFYRKLMVEDHRQRDTEEKLPKVKENISRKTAELQTYKKVARELEEKLERTKLNHQREIISYEKKAHFNWLEARDAEEHLQYLRQVNANSRQKVMEMEVELKRLEEDPNAFGVSNAACGREHFPRGPSPVAQPSWERRAFLSPIVLEGPLRPPPLLQQGGEEDSRSPDNPLEHHTGKERGDSSCDGLTGHHGAPPENGSLCPPTQTEGKGDGPSIRKTIY</sequence>
<gene>
    <name evidence="2" type="primary">LOC141421398</name>
</gene>
<evidence type="ECO:0000313" key="1">
    <source>
        <dbReference type="Proteomes" id="UP001732720"/>
    </source>
</evidence>
<organism evidence="1 2">
    <name type="scientific">Castor canadensis</name>
    <name type="common">American beaver</name>
    <dbReference type="NCBI Taxonomy" id="51338"/>
    <lineage>
        <taxon>Eukaryota</taxon>
        <taxon>Metazoa</taxon>
        <taxon>Chordata</taxon>
        <taxon>Craniata</taxon>
        <taxon>Vertebrata</taxon>
        <taxon>Euteleostomi</taxon>
        <taxon>Mammalia</taxon>
        <taxon>Eutheria</taxon>
        <taxon>Euarchontoglires</taxon>
        <taxon>Glires</taxon>
        <taxon>Rodentia</taxon>
        <taxon>Castorimorpha</taxon>
        <taxon>Castoridae</taxon>
        <taxon>Castor</taxon>
    </lineage>
</organism>